<dbReference type="Pfam" id="PF00264">
    <property type="entry name" value="Tyrosinase"/>
    <property type="match status" value="1"/>
</dbReference>
<comment type="cofactor">
    <cofactor evidence="1">
        <name>Cu(2+)</name>
        <dbReference type="ChEBI" id="CHEBI:29036"/>
    </cofactor>
</comment>
<dbReference type="GO" id="GO:0046872">
    <property type="term" value="F:metal ion binding"/>
    <property type="evidence" value="ECO:0007669"/>
    <property type="project" value="UniProtKB-KW"/>
</dbReference>
<dbReference type="GO" id="GO:0004097">
    <property type="term" value="F:catechol oxidase activity"/>
    <property type="evidence" value="ECO:0007669"/>
    <property type="project" value="InterPro"/>
</dbReference>
<evidence type="ECO:0000313" key="9">
    <source>
        <dbReference type="EMBL" id="KAJ4976221.1"/>
    </source>
</evidence>
<evidence type="ECO:0000259" key="8">
    <source>
        <dbReference type="PROSITE" id="PS00497"/>
    </source>
</evidence>
<dbReference type="InterPro" id="IPR022739">
    <property type="entry name" value="Polyphenol_oxidase_cen"/>
</dbReference>
<dbReference type="PANTHER" id="PTHR11474:SF95">
    <property type="entry name" value="POLYPHENOL OXIDASE, CHLOROPLASTIC-LIKE"/>
    <property type="match status" value="1"/>
</dbReference>
<keyword evidence="3" id="KW-0479">Metal-binding</keyword>
<keyword evidence="4" id="KW-0883">Thioether bond</keyword>
<sequence>MKALPDDDPRNFAKQANVHCAYCNGAFDQNGYPNLELQIHFSWLFFPWHRYYLYFYERILGKLINDPAFALPFWNYDSPPGMTIPPFFTDKNSPLYDPFRDPYHQPPSVIDLNYSGTDSNATPEQVVATNLSTMYRQIVGAKIPLLFFGAPYRAGDQPSPGAGSIESVPHNEVHIWTGDRNEPNGEDMGNFYSAARDSIFFAHHANIDRFWAIWKGLGGSRKDPNDPDWLDAGFLFYNENKQLVRVKVRDCLDEKKLGYMYQPVDIPWLSTPPKPRKTKFTPPTSAIGGQFPRVLDTVVQAMVNRPKKSRTKKEKEEEEEVLVITGIEISRDEFVKFDVFLNEDDNTASGPDKTEFVGSFVNVKHKQPAGMKMKMKKLSTTARFGITNLLDELGSDDDDSVLVTLVPRVGTDVVIGGLKIELLS</sequence>
<name>A0A9Q0KTY2_9MAGN</name>
<dbReference type="Gene3D" id="1.10.1280.10">
    <property type="entry name" value="Di-copper center containing domain from catechol oxidase"/>
    <property type="match status" value="1"/>
</dbReference>
<evidence type="ECO:0000256" key="2">
    <source>
        <dbReference type="ARBA" id="ARBA00009928"/>
    </source>
</evidence>
<dbReference type="EMBL" id="JAMYWD010000003">
    <property type="protein sequence ID" value="KAJ4976221.1"/>
    <property type="molecule type" value="Genomic_DNA"/>
</dbReference>
<gene>
    <name evidence="9" type="ORF">NE237_001327</name>
</gene>
<dbReference type="InterPro" id="IPR022740">
    <property type="entry name" value="Polyphenol_oxidase_C"/>
</dbReference>
<dbReference type="Proteomes" id="UP001141806">
    <property type="component" value="Unassembled WGS sequence"/>
</dbReference>
<dbReference type="InterPro" id="IPR008922">
    <property type="entry name" value="Di-copper_centre_dom_sf"/>
</dbReference>
<proteinExistence type="inferred from homology"/>
<dbReference type="InterPro" id="IPR050316">
    <property type="entry name" value="Tyrosinase/Hemocyanin"/>
</dbReference>
<accession>A0A9Q0KTY2</accession>
<dbReference type="AlphaFoldDB" id="A0A9Q0KTY2"/>
<comment type="similarity">
    <text evidence="2">Belongs to the tyrosinase family.</text>
</comment>
<keyword evidence="10" id="KW-1185">Reference proteome</keyword>
<dbReference type="Pfam" id="PF12143">
    <property type="entry name" value="PPO1_KFDV"/>
    <property type="match status" value="1"/>
</dbReference>
<keyword evidence="5" id="KW-0560">Oxidoreductase</keyword>
<keyword evidence="6" id="KW-0186">Copper</keyword>
<dbReference type="OrthoDB" id="6132182at2759"/>
<dbReference type="PRINTS" id="PR00092">
    <property type="entry name" value="TYROSINASE"/>
</dbReference>
<evidence type="ECO:0000256" key="7">
    <source>
        <dbReference type="ARBA" id="ARBA00023157"/>
    </source>
</evidence>
<evidence type="ECO:0000256" key="6">
    <source>
        <dbReference type="ARBA" id="ARBA00023008"/>
    </source>
</evidence>
<protein>
    <recommendedName>
        <fullName evidence="8">Tyrosinase copper-binding domain-containing protein</fullName>
    </recommendedName>
</protein>
<organism evidence="9 10">
    <name type="scientific">Protea cynaroides</name>
    <dbReference type="NCBI Taxonomy" id="273540"/>
    <lineage>
        <taxon>Eukaryota</taxon>
        <taxon>Viridiplantae</taxon>
        <taxon>Streptophyta</taxon>
        <taxon>Embryophyta</taxon>
        <taxon>Tracheophyta</taxon>
        <taxon>Spermatophyta</taxon>
        <taxon>Magnoliopsida</taxon>
        <taxon>Proteales</taxon>
        <taxon>Proteaceae</taxon>
        <taxon>Protea</taxon>
    </lineage>
</organism>
<dbReference type="SUPFAM" id="SSF48056">
    <property type="entry name" value="Di-copper centre-containing domain"/>
    <property type="match status" value="1"/>
</dbReference>
<evidence type="ECO:0000256" key="3">
    <source>
        <dbReference type="ARBA" id="ARBA00022723"/>
    </source>
</evidence>
<dbReference type="InterPro" id="IPR002227">
    <property type="entry name" value="Tyrosinase_Cu-bd"/>
</dbReference>
<keyword evidence="7" id="KW-1015">Disulfide bond</keyword>
<evidence type="ECO:0000256" key="1">
    <source>
        <dbReference type="ARBA" id="ARBA00001973"/>
    </source>
</evidence>
<dbReference type="Pfam" id="PF12142">
    <property type="entry name" value="PPO1_DWL"/>
    <property type="match status" value="1"/>
</dbReference>
<evidence type="ECO:0000256" key="4">
    <source>
        <dbReference type="ARBA" id="ARBA00022784"/>
    </source>
</evidence>
<reference evidence="9" key="1">
    <citation type="journal article" date="2023" name="Plant J.">
        <title>The genome of the king protea, Protea cynaroides.</title>
        <authorList>
            <person name="Chang J."/>
            <person name="Duong T.A."/>
            <person name="Schoeman C."/>
            <person name="Ma X."/>
            <person name="Roodt D."/>
            <person name="Barker N."/>
            <person name="Li Z."/>
            <person name="Van de Peer Y."/>
            <person name="Mizrachi E."/>
        </authorList>
    </citation>
    <scope>NUCLEOTIDE SEQUENCE</scope>
    <source>
        <tissue evidence="9">Young leaves</tissue>
    </source>
</reference>
<feature type="domain" description="Tyrosinase copper-binding" evidence="8">
    <location>
        <begin position="40"/>
        <end position="57"/>
    </location>
</feature>
<evidence type="ECO:0000313" key="10">
    <source>
        <dbReference type="Proteomes" id="UP001141806"/>
    </source>
</evidence>
<evidence type="ECO:0000256" key="5">
    <source>
        <dbReference type="ARBA" id="ARBA00023002"/>
    </source>
</evidence>
<comment type="caution">
    <text evidence="9">The sequence shown here is derived from an EMBL/GenBank/DDBJ whole genome shotgun (WGS) entry which is preliminary data.</text>
</comment>
<dbReference type="PROSITE" id="PS00497">
    <property type="entry name" value="TYROSINASE_1"/>
    <property type="match status" value="1"/>
</dbReference>
<dbReference type="PANTHER" id="PTHR11474">
    <property type="entry name" value="TYROSINASE FAMILY MEMBER"/>
    <property type="match status" value="1"/>
</dbReference>